<feature type="chain" id="PRO_5007778227" evidence="6">
    <location>
        <begin position="17"/>
        <end position="234"/>
    </location>
</feature>
<feature type="region of interest" description="Disordered" evidence="5">
    <location>
        <begin position="157"/>
        <end position="183"/>
    </location>
</feature>
<dbReference type="SMART" id="SM00132">
    <property type="entry name" value="LIM"/>
    <property type="match status" value="1"/>
</dbReference>
<evidence type="ECO:0000256" key="2">
    <source>
        <dbReference type="ARBA" id="ARBA00022833"/>
    </source>
</evidence>
<evidence type="ECO:0000313" key="9">
    <source>
        <dbReference type="WBParaSite" id="ALUE_0001070701-mRNA-1"/>
    </source>
</evidence>
<dbReference type="PROSITE" id="PS00478">
    <property type="entry name" value="LIM_DOMAIN_1"/>
    <property type="match status" value="1"/>
</dbReference>
<dbReference type="AlphaFoldDB" id="A0A0M3I2I3"/>
<evidence type="ECO:0000256" key="4">
    <source>
        <dbReference type="PROSITE-ProRule" id="PRU00125"/>
    </source>
</evidence>
<dbReference type="CDD" id="cd08368">
    <property type="entry name" value="LIM"/>
    <property type="match status" value="1"/>
</dbReference>
<feature type="region of interest" description="Disordered" evidence="5">
    <location>
        <begin position="206"/>
        <end position="234"/>
    </location>
</feature>
<feature type="signal peptide" evidence="6">
    <location>
        <begin position="1"/>
        <end position="16"/>
    </location>
</feature>
<dbReference type="Gene3D" id="2.10.110.10">
    <property type="entry name" value="Cysteine Rich Protein"/>
    <property type="match status" value="1"/>
</dbReference>
<dbReference type="InterPro" id="IPR001781">
    <property type="entry name" value="Znf_LIM"/>
</dbReference>
<proteinExistence type="predicted"/>
<keyword evidence="2 4" id="KW-0862">Zinc</keyword>
<protein>
    <submittedName>
        <fullName evidence="9">LIM zinc-binding domain-containing protein</fullName>
    </submittedName>
</protein>
<name>A0A0M3I2I3_ASCLU</name>
<evidence type="ECO:0000256" key="1">
    <source>
        <dbReference type="ARBA" id="ARBA00022723"/>
    </source>
</evidence>
<feature type="compositionally biased region" description="Basic and acidic residues" evidence="5">
    <location>
        <begin position="165"/>
        <end position="174"/>
    </location>
</feature>
<feature type="compositionally biased region" description="Basic and acidic residues" evidence="5">
    <location>
        <begin position="207"/>
        <end position="234"/>
    </location>
</feature>
<dbReference type="Pfam" id="PF00412">
    <property type="entry name" value="LIM"/>
    <property type="match status" value="1"/>
</dbReference>
<evidence type="ECO:0000313" key="8">
    <source>
        <dbReference type="Proteomes" id="UP000036681"/>
    </source>
</evidence>
<sequence>MIRMLLGGAIAGLSFALTSEYVRIHRGASKSCSKCSAPVGRDGIYRGEREPRSYMLSFSDHPSEWTEKQSRLRKMKCFGCKKPLDITSVIIFDRAWHKRCLVCANCKKKLTGKCCNRYYMINNKPYDASCFKQVKQKQKGTTTHTIIDYRFPDPSVSVPIANSPTEDRSDHHNAPTESSISMRNMERNIRMLNHWPSFRTKLFTTAKRTETSETNSRDNEEIDRKDSTTKSDNK</sequence>
<keyword evidence="3 4" id="KW-0440">LIM domain</keyword>
<reference evidence="9" key="1">
    <citation type="submission" date="2016-05" db="UniProtKB">
        <authorList>
            <consortium name="WormBaseParasite"/>
        </authorList>
    </citation>
    <scope>IDENTIFICATION</scope>
</reference>
<keyword evidence="6" id="KW-0732">Signal</keyword>
<feature type="domain" description="LIM zinc-binding" evidence="7">
    <location>
        <begin position="75"/>
        <end position="137"/>
    </location>
</feature>
<evidence type="ECO:0000259" key="7">
    <source>
        <dbReference type="PROSITE" id="PS50023"/>
    </source>
</evidence>
<keyword evidence="1 4" id="KW-0479">Metal-binding</keyword>
<dbReference type="PROSITE" id="PS50023">
    <property type="entry name" value="LIM_DOMAIN_2"/>
    <property type="match status" value="1"/>
</dbReference>
<dbReference type="WBParaSite" id="ALUE_0001070701-mRNA-1">
    <property type="protein sequence ID" value="ALUE_0001070701-mRNA-1"/>
    <property type="gene ID" value="ALUE_0001070701"/>
</dbReference>
<evidence type="ECO:0000256" key="5">
    <source>
        <dbReference type="SAM" id="MobiDB-lite"/>
    </source>
</evidence>
<organism evidence="8 9">
    <name type="scientific">Ascaris lumbricoides</name>
    <name type="common">Giant roundworm</name>
    <dbReference type="NCBI Taxonomy" id="6252"/>
    <lineage>
        <taxon>Eukaryota</taxon>
        <taxon>Metazoa</taxon>
        <taxon>Ecdysozoa</taxon>
        <taxon>Nematoda</taxon>
        <taxon>Chromadorea</taxon>
        <taxon>Rhabditida</taxon>
        <taxon>Spirurina</taxon>
        <taxon>Ascaridomorpha</taxon>
        <taxon>Ascaridoidea</taxon>
        <taxon>Ascarididae</taxon>
        <taxon>Ascaris</taxon>
    </lineage>
</organism>
<dbReference type="GO" id="GO:0046872">
    <property type="term" value="F:metal ion binding"/>
    <property type="evidence" value="ECO:0007669"/>
    <property type="project" value="UniProtKB-KW"/>
</dbReference>
<accession>A0A0M3I2I3</accession>
<keyword evidence="8" id="KW-1185">Reference proteome</keyword>
<evidence type="ECO:0000256" key="3">
    <source>
        <dbReference type="ARBA" id="ARBA00023038"/>
    </source>
</evidence>
<dbReference type="Proteomes" id="UP000036681">
    <property type="component" value="Unplaced"/>
</dbReference>
<evidence type="ECO:0000256" key="6">
    <source>
        <dbReference type="SAM" id="SignalP"/>
    </source>
</evidence>